<proteinExistence type="inferred from homology"/>
<feature type="compositionally biased region" description="Basic and acidic residues" evidence="9">
    <location>
        <begin position="183"/>
        <end position="202"/>
    </location>
</feature>
<evidence type="ECO:0000256" key="2">
    <source>
        <dbReference type="ARBA" id="ARBA00004584"/>
    </source>
</evidence>
<evidence type="ECO:0000256" key="5">
    <source>
        <dbReference type="ARBA" id="ARBA00023163"/>
    </source>
</evidence>
<dbReference type="GO" id="GO:0008270">
    <property type="term" value="F:zinc ion binding"/>
    <property type="evidence" value="ECO:0007669"/>
    <property type="project" value="InterPro"/>
</dbReference>
<dbReference type="InterPro" id="IPR022800">
    <property type="entry name" value="Spt4/RpoE2_Znf"/>
</dbReference>
<feature type="compositionally biased region" description="Basic and acidic residues" evidence="9">
    <location>
        <begin position="126"/>
        <end position="137"/>
    </location>
</feature>
<dbReference type="GO" id="GO:0006355">
    <property type="term" value="P:regulation of DNA-templated transcription"/>
    <property type="evidence" value="ECO:0007669"/>
    <property type="project" value="InterPro"/>
</dbReference>
<reference evidence="11" key="1">
    <citation type="submission" date="2020-04" db="EMBL/GenBank/DDBJ databases">
        <title>Analysis of mating type loci in Filobasidium floriforme.</title>
        <authorList>
            <person name="Nowrousian M."/>
        </authorList>
    </citation>
    <scope>NUCLEOTIDE SEQUENCE</scope>
    <source>
        <strain evidence="11">CBS 6242</strain>
    </source>
</reference>
<dbReference type="PANTHER" id="PTHR12882">
    <property type="entry name" value="SUPPRESSOR OF TY 4"/>
    <property type="match status" value="1"/>
</dbReference>
<dbReference type="InterPro" id="IPR029040">
    <property type="entry name" value="RPABC4/Spt4"/>
</dbReference>
<keyword evidence="6" id="KW-0539">Nucleus</keyword>
<feature type="compositionally biased region" description="Acidic residues" evidence="9">
    <location>
        <begin position="162"/>
        <end position="182"/>
    </location>
</feature>
<protein>
    <recommendedName>
        <fullName evidence="4">Transcription elongation factor SPT4</fullName>
    </recommendedName>
    <alternativeName>
        <fullName evidence="8">Chromatin elongation factor SPT4</fullName>
    </alternativeName>
</protein>
<evidence type="ECO:0000256" key="8">
    <source>
        <dbReference type="ARBA" id="ARBA00029869"/>
    </source>
</evidence>
<feature type="compositionally biased region" description="Acidic residues" evidence="9">
    <location>
        <begin position="138"/>
        <end position="150"/>
    </location>
</feature>
<dbReference type="SMART" id="SM01389">
    <property type="entry name" value="Spt4"/>
    <property type="match status" value="1"/>
</dbReference>
<comment type="similarity">
    <text evidence="3">Belongs to the SPT4 family.</text>
</comment>
<dbReference type="InterPro" id="IPR009287">
    <property type="entry name" value="Spt4"/>
</dbReference>
<dbReference type="CDD" id="cd07973">
    <property type="entry name" value="Spt4"/>
    <property type="match status" value="1"/>
</dbReference>
<dbReference type="Proteomes" id="UP000812966">
    <property type="component" value="Unassembled WGS sequence"/>
</dbReference>
<keyword evidence="12" id="KW-1185">Reference proteome</keyword>
<dbReference type="InterPro" id="IPR038510">
    <property type="entry name" value="Spt4_sf"/>
</dbReference>
<organism evidence="11 12">
    <name type="scientific">Filobasidium floriforme</name>
    <dbReference type="NCBI Taxonomy" id="5210"/>
    <lineage>
        <taxon>Eukaryota</taxon>
        <taxon>Fungi</taxon>
        <taxon>Dikarya</taxon>
        <taxon>Basidiomycota</taxon>
        <taxon>Agaricomycotina</taxon>
        <taxon>Tremellomycetes</taxon>
        <taxon>Filobasidiales</taxon>
        <taxon>Filobasidiaceae</taxon>
        <taxon>Filobasidium</taxon>
    </lineage>
</organism>
<keyword evidence="5" id="KW-0804">Transcription</keyword>
<dbReference type="AlphaFoldDB" id="A0A8K0JU68"/>
<name>A0A8K0JU68_9TREE</name>
<comment type="caution">
    <text evidence="11">The sequence shown here is derived from an EMBL/GenBank/DDBJ whole genome shotgun (WGS) entry which is preliminary data.</text>
</comment>
<feature type="region of interest" description="Disordered" evidence="9">
    <location>
        <begin position="1"/>
        <end position="22"/>
    </location>
</feature>
<comment type="subcellular location">
    <subcellularLocation>
        <location evidence="2">Chromosome</location>
        <location evidence="2">Centromere</location>
    </subcellularLocation>
    <subcellularLocation>
        <location evidence="1">Nucleus</location>
    </subcellularLocation>
</comment>
<evidence type="ECO:0000256" key="3">
    <source>
        <dbReference type="ARBA" id="ARBA00010464"/>
    </source>
</evidence>
<dbReference type="Pfam" id="PF06093">
    <property type="entry name" value="Spt4"/>
    <property type="match status" value="1"/>
</dbReference>
<sequence length="210" mass="23476">MSSPPIEPVPLRARKQDAAARGGKTRARYRACLVCSYVQPSPDWMARGCPNCEAIVRVAGSQDQIKKCTSIQFDGVIAVLRPKESWVARWQRNVNHVPGLYAVRVIGRPPTSVIQRIQQSGVPYIPRDDVAGDHSKEDEDDEDEDADEDEAGGKGGDKDKDMDEFEDDGMIVDDDDDVEEDDRIGRRVGGRDDDRDRGIRSPEDDEDYDD</sequence>
<dbReference type="Gene3D" id="3.30.40.210">
    <property type="match status" value="1"/>
</dbReference>
<gene>
    <name evidence="11" type="ORF">FFLO_01700</name>
</gene>
<evidence type="ECO:0000256" key="7">
    <source>
        <dbReference type="ARBA" id="ARBA00023328"/>
    </source>
</evidence>
<dbReference type="PANTHER" id="PTHR12882:SF1">
    <property type="entry name" value="TRANSCRIPTION ELONGATION FACTOR SPT4"/>
    <property type="match status" value="1"/>
</dbReference>
<dbReference type="GO" id="GO:0000775">
    <property type="term" value="C:chromosome, centromeric region"/>
    <property type="evidence" value="ECO:0007669"/>
    <property type="project" value="UniProtKB-SubCell"/>
</dbReference>
<dbReference type="OrthoDB" id="248751at2759"/>
<evidence type="ECO:0000256" key="4">
    <source>
        <dbReference type="ARBA" id="ARBA00020182"/>
    </source>
</evidence>
<evidence type="ECO:0000259" key="10">
    <source>
        <dbReference type="SMART" id="SM01389"/>
    </source>
</evidence>
<feature type="compositionally biased region" description="Basic and acidic residues" evidence="9">
    <location>
        <begin position="151"/>
        <end position="161"/>
    </location>
</feature>
<accession>A0A8K0JU68</accession>
<dbReference type="GO" id="GO:0140673">
    <property type="term" value="P:transcription elongation-coupled chromatin remodeling"/>
    <property type="evidence" value="ECO:0007669"/>
    <property type="project" value="InterPro"/>
</dbReference>
<evidence type="ECO:0000313" key="12">
    <source>
        <dbReference type="Proteomes" id="UP000812966"/>
    </source>
</evidence>
<dbReference type="EMBL" id="JABELV010000024">
    <property type="protein sequence ID" value="KAG7562871.1"/>
    <property type="molecule type" value="Genomic_DNA"/>
</dbReference>
<keyword evidence="7" id="KW-0137">Centromere</keyword>
<dbReference type="SUPFAM" id="SSF63393">
    <property type="entry name" value="RNA polymerase subunits"/>
    <property type="match status" value="1"/>
</dbReference>
<dbReference type="GO" id="GO:0032044">
    <property type="term" value="C:DSIF complex"/>
    <property type="evidence" value="ECO:0007669"/>
    <property type="project" value="TreeGrafter"/>
</dbReference>
<evidence type="ECO:0000256" key="1">
    <source>
        <dbReference type="ARBA" id="ARBA00004123"/>
    </source>
</evidence>
<evidence type="ECO:0000313" key="11">
    <source>
        <dbReference type="EMBL" id="KAG7562871.1"/>
    </source>
</evidence>
<feature type="domain" description="Spt4/RpoE2 zinc finger" evidence="10">
    <location>
        <begin position="29"/>
        <end position="106"/>
    </location>
</feature>
<feature type="region of interest" description="Disordered" evidence="9">
    <location>
        <begin position="118"/>
        <end position="210"/>
    </location>
</feature>
<evidence type="ECO:0000256" key="9">
    <source>
        <dbReference type="SAM" id="MobiDB-lite"/>
    </source>
</evidence>
<dbReference type="GO" id="GO:0000993">
    <property type="term" value="F:RNA polymerase II complex binding"/>
    <property type="evidence" value="ECO:0007669"/>
    <property type="project" value="TreeGrafter"/>
</dbReference>
<evidence type="ECO:0000256" key="6">
    <source>
        <dbReference type="ARBA" id="ARBA00023242"/>
    </source>
</evidence>